<sequence>MECIIDCKSLDDCKKIDSKKIHLLPCNIEYSGPAEVDSYFIIKDSKEKEKDQQVYISAFRGRGLKGIESEKTNNYTGYILKKYNVKDCYDEEYDDSVKNVLKAEKKFDSFMIWNHDYTPTINNNSCLQSLAWLEVASEINKF</sequence>
<accession>A0A1Y1VRZ1</accession>
<evidence type="ECO:0000313" key="1">
    <source>
        <dbReference type="EMBL" id="ORX64051.1"/>
    </source>
</evidence>
<keyword evidence="2" id="KW-1185">Reference proteome</keyword>
<dbReference type="GO" id="GO:0032299">
    <property type="term" value="C:ribonuclease H2 complex"/>
    <property type="evidence" value="ECO:0007669"/>
    <property type="project" value="InterPro"/>
</dbReference>
<gene>
    <name evidence="1" type="ORF">BCR32DRAFT_298233</name>
</gene>
<reference evidence="1 2" key="2">
    <citation type="submission" date="2016-08" db="EMBL/GenBank/DDBJ databases">
        <title>Pervasive Adenine N6-methylation of Active Genes in Fungi.</title>
        <authorList>
            <consortium name="DOE Joint Genome Institute"/>
            <person name="Mondo S.J."/>
            <person name="Dannebaum R.O."/>
            <person name="Kuo R.C."/>
            <person name="Labutti K."/>
            <person name="Haridas S."/>
            <person name="Kuo A."/>
            <person name="Salamov A."/>
            <person name="Ahrendt S.R."/>
            <person name="Lipzen A."/>
            <person name="Sullivan W."/>
            <person name="Andreopoulos W.B."/>
            <person name="Clum A."/>
            <person name="Lindquist E."/>
            <person name="Daum C."/>
            <person name="Ramamoorthy G.K."/>
            <person name="Gryganskyi A."/>
            <person name="Culley D."/>
            <person name="Magnuson J.K."/>
            <person name="James T.Y."/>
            <person name="O'Malley M.A."/>
            <person name="Stajich J.E."/>
            <person name="Spatafora J.W."/>
            <person name="Visel A."/>
            <person name="Grigoriev I.V."/>
        </authorList>
    </citation>
    <scope>NUCLEOTIDE SEQUENCE [LARGE SCALE GENOMIC DNA]</scope>
    <source>
        <strain evidence="1 2">S4</strain>
    </source>
</reference>
<protein>
    <submittedName>
        <fullName evidence="1">Ribonuclease H1 small subunit</fullName>
    </submittedName>
</protein>
<reference evidence="1 2" key="1">
    <citation type="submission" date="2016-08" db="EMBL/GenBank/DDBJ databases">
        <title>A Parts List for Fungal Cellulosomes Revealed by Comparative Genomics.</title>
        <authorList>
            <consortium name="DOE Joint Genome Institute"/>
            <person name="Haitjema C.H."/>
            <person name="Gilmore S.P."/>
            <person name="Henske J.K."/>
            <person name="Solomon K.V."/>
            <person name="De Groot R."/>
            <person name="Kuo A."/>
            <person name="Mondo S.J."/>
            <person name="Salamov A.A."/>
            <person name="Labutti K."/>
            <person name="Zhao Z."/>
            <person name="Chiniquy J."/>
            <person name="Barry K."/>
            <person name="Brewer H.M."/>
            <person name="Purvine S.O."/>
            <person name="Wright A.T."/>
            <person name="Boxma B."/>
            <person name="Van Alen T."/>
            <person name="Hackstein J.H."/>
            <person name="Baker S.E."/>
            <person name="Grigoriev I.V."/>
            <person name="O'Malley M.A."/>
        </authorList>
    </citation>
    <scope>NUCLEOTIDE SEQUENCE [LARGE SCALE GENOMIC DNA]</scope>
    <source>
        <strain evidence="1 2">S4</strain>
    </source>
</reference>
<dbReference type="Pfam" id="PF08615">
    <property type="entry name" value="RNase_H2_suC"/>
    <property type="match status" value="1"/>
</dbReference>
<dbReference type="STRING" id="1754192.A0A1Y1VRZ1"/>
<dbReference type="AlphaFoldDB" id="A0A1Y1VRZ1"/>
<dbReference type="GO" id="GO:0006401">
    <property type="term" value="P:RNA catabolic process"/>
    <property type="evidence" value="ECO:0007669"/>
    <property type="project" value="InterPro"/>
</dbReference>
<dbReference type="Gene3D" id="2.40.128.680">
    <property type="match status" value="1"/>
</dbReference>
<comment type="caution">
    <text evidence="1">The sequence shown here is derived from an EMBL/GenBank/DDBJ whole genome shotgun (WGS) entry which is preliminary data.</text>
</comment>
<dbReference type="PANTHER" id="PTHR47204:SF1">
    <property type="entry name" value="RIBONUCLEASE H2 SUBUNIT C"/>
    <property type="match status" value="1"/>
</dbReference>
<dbReference type="CDD" id="cd09271">
    <property type="entry name" value="RNase_H2-C"/>
    <property type="match status" value="1"/>
</dbReference>
<dbReference type="EMBL" id="MCFG01000562">
    <property type="protein sequence ID" value="ORX64051.1"/>
    <property type="molecule type" value="Genomic_DNA"/>
</dbReference>
<proteinExistence type="predicted"/>
<evidence type="ECO:0000313" key="2">
    <source>
        <dbReference type="Proteomes" id="UP000193944"/>
    </source>
</evidence>
<dbReference type="PANTHER" id="PTHR47204">
    <property type="entry name" value="OS02G0168900 PROTEIN"/>
    <property type="match status" value="1"/>
</dbReference>
<dbReference type="OrthoDB" id="6222486at2759"/>
<dbReference type="Proteomes" id="UP000193944">
    <property type="component" value="Unassembled WGS sequence"/>
</dbReference>
<dbReference type="InterPro" id="IPR013924">
    <property type="entry name" value="RNase_H2_suC"/>
</dbReference>
<organism evidence="1 2">
    <name type="scientific">Anaeromyces robustus</name>
    <dbReference type="NCBI Taxonomy" id="1754192"/>
    <lineage>
        <taxon>Eukaryota</taxon>
        <taxon>Fungi</taxon>
        <taxon>Fungi incertae sedis</taxon>
        <taxon>Chytridiomycota</taxon>
        <taxon>Chytridiomycota incertae sedis</taxon>
        <taxon>Neocallimastigomycetes</taxon>
        <taxon>Neocallimastigales</taxon>
        <taxon>Neocallimastigaceae</taxon>
        <taxon>Anaeromyces</taxon>
    </lineage>
</organism>
<name>A0A1Y1VRZ1_9FUNG</name>